<evidence type="ECO:0000259" key="7">
    <source>
        <dbReference type="PROSITE" id="PS51471"/>
    </source>
</evidence>
<evidence type="ECO:0000256" key="6">
    <source>
        <dbReference type="ARBA" id="ARBA00023004"/>
    </source>
</evidence>
<sequence length="261" mass="29680">MDKNHREWVDWYNVNLKRGCCTEEMVQLMCAGGIPLIDVKHIMGENYPDSLDFSNLTKPSLINSYKENKVNTDKVQMYVIDRFMDNSECNLIISLMETALQPSEVTVSNGDERFRTSTTCYLGDQTHPFVGELDIRIAQTMGFASFNSEAIQGQKYDVGQEFKAHTDFFQPGAPEYGHFTVPLGQRTWSFMVYLNDTEEGGETEFPKLGLSFRPKKGSALVWNNLSAQGYGNEATLHHAKPVVKGNKYVITKWFRTRSSLL</sequence>
<evidence type="ECO:0000256" key="1">
    <source>
        <dbReference type="ARBA" id="ARBA00001961"/>
    </source>
</evidence>
<dbReference type="Proteomes" id="UP000307217">
    <property type="component" value="Unassembled WGS sequence"/>
</dbReference>
<dbReference type="PANTHER" id="PTHR10869:SF246">
    <property type="entry name" value="TRANSMEMBRANE PROLYL 4-HYDROXYLASE"/>
    <property type="match status" value="1"/>
</dbReference>
<dbReference type="SMART" id="SM00702">
    <property type="entry name" value="P4Hc"/>
    <property type="match status" value="1"/>
</dbReference>
<keyword evidence="4" id="KW-0223">Dioxygenase</keyword>
<reference evidence="9" key="2">
    <citation type="submission" date="2019-06" db="EMBL/GenBank/DDBJ databases">
        <title>Co-occurence of chitin degradation, pigmentation and bioactivity in marine Pseudoalteromonas.</title>
        <authorList>
            <person name="Sonnenschein E.C."/>
            <person name="Bech P.K."/>
        </authorList>
    </citation>
    <scope>NUCLEOTIDE SEQUENCE [LARGE SCALE GENOMIC DNA]</scope>
    <source>
        <strain evidence="9">S3790</strain>
    </source>
</reference>
<reference evidence="8 9" key="1">
    <citation type="submission" date="2018-01" db="EMBL/GenBank/DDBJ databases">
        <authorList>
            <person name="Paulsen S."/>
            <person name="Gram L.K."/>
        </authorList>
    </citation>
    <scope>NUCLEOTIDE SEQUENCE [LARGE SCALE GENOMIC DNA]</scope>
    <source>
        <strain evidence="8 9">S3790</strain>
    </source>
</reference>
<keyword evidence="2" id="KW-0479">Metal-binding</keyword>
<dbReference type="InterPro" id="IPR045054">
    <property type="entry name" value="P4HA-like"/>
</dbReference>
<evidence type="ECO:0000256" key="2">
    <source>
        <dbReference type="ARBA" id="ARBA00022723"/>
    </source>
</evidence>
<evidence type="ECO:0000256" key="5">
    <source>
        <dbReference type="ARBA" id="ARBA00023002"/>
    </source>
</evidence>
<dbReference type="InterPro" id="IPR006620">
    <property type="entry name" value="Pro_4_hyd_alph"/>
</dbReference>
<organism evidence="8 9">
    <name type="scientific">Pseudoalteromonas aurantia</name>
    <dbReference type="NCBI Taxonomy" id="43654"/>
    <lineage>
        <taxon>Bacteria</taxon>
        <taxon>Pseudomonadati</taxon>
        <taxon>Pseudomonadota</taxon>
        <taxon>Gammaproteobacteria</taxon>
        <taxon>Alteromonadales</taxon>
        <taxon>Pseudoalteromonadaceae</taxon>
        <taxon>Pseudoalteromonas</taxon>
    </lineage>
</organism>
<feature type="domain" description="Fe2OG dioxygenase" evidence="7">
    <location>
        <begin position="147"/>
        <end position="256"/>
    </location>
</feature>
<dbReference type="InterPro" id="IPR044862">
    <property type="entry name" value="Pro_4_hyd_alph_FE2OG_OXY"/>
</dbReference>
<comment type="cofactor">
    <cofactor evidence="1">
        <name>L-ascorbate</name>
        <dbReference type="ChEBI" id="CHEBI:38290"/>
    </cofactor>
</comment>
<dbReference type="GO" id="GO:0005506">
    <property type="term" value="F:iron ion binding"/>
    <property type="evidence" value="ECO:0007669"/>
    <property type="project" value="InterPro"/>
</dbReference>
<protein>
    <submittedName>
        <fullName evidence="8">Proline hydroxylase</fullName>
    </submittedName>
</protein>
<dbReference type="Pfam" id="PF13640">
    <property type="entry name" value="2OG-FeII_Oxy_3"/>
    <property type="match status" value="1"/>
</dbReference>
<accession>A0A5S3V617</accession>
<gene>
    <name evidence="8" type="ORF">CWC19_15725</name>
</gene>
<proteinExistence type="predicted"/>
<dbReference type="PANTHER" id="PTHR10869">
    <property type="entry name" value="PROLYL 4-HYDROXYLASE ALPHA SUBUNIT"/>
    <property type="match status" value="1"/>
</dbReference>
<dbReference type="AlphaFoldDB" id="A0A5S3V617"/>
<dbReference type="InterPro" id="IPR005123">
    <property type="entry name" value="Oxoglu/Fe-dep_dioxygenase_dom"/>
</dbReference>
<dbReference type="PROSITE" id="PS51471">
    <property type="entry name" value="FE2OG_OXY"/>
    <property type="match status" value="1"/>
</dbReference>
<dbReference type="OrthoDB" id="269774at2"/>
<keyword evidence="6" id="KW-0408">Iron</keyword>
<evidence type="ECO:0000313" key="9">
    <source>
        <dbReference type="Proteomes" id="UP000307217"/>
    </source>
</evidence>
<evidence type="ECO:0000256" key="3">
    <source>
        <dbReference type="ARBA" id="ARBA00022896"/>
    </source>
</evidence>
<comment type="caution">
    <text evidence="8">The sequence shown here is derived from an EMBL/GenBank/DDBJ whole genome shotgun (WGS) entry which is preliminary data.</text>
</comment>
<evidence type="ECO:0000313" key="8">
    <source>
        <dbReference type="EMBL" id="TMO66613.1"/>
    </source>
</evidence>
<dbReference type="RefSeq" id="WP_138592737.1">
    <property type="nucleotide sequence ID" value="NZ_PNBX01000073.1"/>
</dbReference>
<keyword evidence="3" id="KW-0847">Vitamin C</keyword>
<dbReference type="EMBL" id="PNBX01000073">
    <property type="protein sequence ID" value="TMO66613.1"/>
    <property type="molecule type" value="Genomic_DNA"/>
</dbReference>
<name>A0A5S3V617_9GAMM</name>
<evidence type="ECO:0000256" key="4">
    <source>
        <dbReference type="ARBA" id="ARBA00022964"/>
    </source>
</evidence>
<dbReference type="GO" id="GO:0004656">
    <property type="term" value="F:procollagen-proline 4-dioxygenase activity"/>
    <property type="evidence" value="ECO:0007669"/>
    <property type="project" value="TreeGrafter"/>
</dbReference>
<keyword evidence="5" id="KW-0560">Oxidoreductase</keyword>
<dbReference type="Gene3D" id="2.60.120.620">
    <property type="entry name" value="q2cbj1_9rhob like domain"/>
    <property type="match status" value="1"/>
</dbReference>
<dbReference type="GO" id="GO:0031418">
    <property type="term" value="F:L-ascorbic acid binding"/>
    <property type="evidence" value="ECO:0007669"/>
    <property type="project" value="UniProtKB-KW"/>
</dbReference>